<dbReference type="Proteomes" id="UP001177003">
    <property type="component" value="Chromosome 7"/>
</dbReference>
<name>A0AA35ZMP5_LACSI</name>
<dbReference type="InterPro" id="IPR011032">
    <property type="entry name" value="GroES-like_sf"/>
</dbReference>
<organism evidence="1 2">
    <name type="scientific">Lactuca saligna</name>
    <name type="common">Willowleaf lettuce</name>
    <dbReference type="NCBI Taxonomy" id="75948"/>
    <lineage>
        <taxon>Eukaryota</taxon>
        <taxon>Viridiplantae</taxon>
        <taxon>Streptophyta</taxon>
        <taxon>Embryophyta</taxon>
        <taxon>Tracheophyta</taxon>
        <taxon>Spermatophyta</taxon>
        <taxon>Magnoliopsida</taxon>
        <taxon>eudicotyledons</taxon>
        <taxon>Gunneridae</taxon>
        <taxon>Pentapetalae</taxon>
        <taxon>asterids</taxon>
        <taxon>campanulids</taxon>
        <taxon>Asterales</taxon>
        <taxon>Asteraceae</taxon>
        <taxon>Cichorioideae</taxon>
        <taxon>Cichorieae</taxon>
        <taxon>Lactucinae</taxon>
        <taxon>Lactuca</taxon>
    </lineage>
</organism>
<accession>A0AA35ZMP5</accession>
<dbReference type="EMBL" id="OX465083">
    <property type="protein sequence ID" value="CAI9294617.1"/>
    <property type="molecule type" value="Genomic_DNA"/>
</dbReference>
<gene>
    <name evidence="1" type="ORF">LSALG_LOCUS33590</name>
</gene>
<protein>
    <submittedName>
        <fullName evidence="1">Uncharacterized protein</fullName>
    </submittedName>
</protein>
<evidence type="ECO:0000313" key="2">
    <source>
        <dbReference type="Proteomes" id="UP001177003"/>
    </source>
</evidence>
<evidence type="ECO:0000313" key="1">
    <source>
        <dbReference type="EMBL" id="CAI9294617.1"/>
    </source>
</evidence>
<reference evidence="1" key="1">
    <citation type="submission" date="2023-04" db="EMBL/GenBank/DDBJ databases">
        <authorList>
            <person name="Vijverberg K."/>
            <person name="Xiong W."/>
            <person name="Schranz E."/>
        </authorList>
    </citation>
    <scope>NUCLEOTIDE SEQUENCE</scope>
</reference>
<sequence length="134" mass="14928">MVLLARQIWNYKTTPSFAEEIHNLHGLINAIGKFQPTFGTDTWKCPKSNDGIYNIDTIRLIIDNTEPTNNEVFIPWIHDVPIKVEYSNNGYLSGTKEEISSKLPFYPGLEAVGLIALVGDEVKNLKVGTPAAIL</sequence>
<dbReference type="SUPFAM" id="SSF50129">
    <property type="entry name" value="GroES-like"/>
    <property type="match status" value="1"/>
</dbReference>
<dbReference type="Gene3D" id="3.90.180.10">
    <property type="entry name" value="Medium-chain alcohol dehydrogenases, catalytic domain"/>
    <property type="match status" value="1"/>
</dbReference>
<proteinExistence type="predicted"/>
<dbReference type="AlphaFoldDB" id="A0AA35ZMP5"/>
<keyword evidence="2" id="KW-1185">Reference proteome</keyword>